<sequence>MEQEKFLDITIKTDIYNGIKIDLHHLSDEIRSKLTVDSFDTIINDKIKVWIENGRKCIWFIVPGQLSHLISVLIKHGFEFHHAKPNFVMLVKWIPNEETRIPKFAHTTVGVGGLVYDPVIQKVLLIQEKNSRVKMWKFPGGYSEPGEDIGNTAIREVKEETGIDCTLKSIISFRHNHTGIFGCSDFYFVCLLSPIKQSSKIETCQIEIDDCRWFPLSEARQHLCGFNRYVFEEFLKQYSFVEYCNDCKDSLGDTIQTEIIHSQYGPFKRDERVYSPKNPSLLPKPLRNPPPPNGPPNLPIPIPMPPNRLKPRPPNPNPPIFPNPLPN</sequence>
<dbReference type="EMBL" id="SDOV01000009">
    <property type="protein sequence ID" value="KAH7636814.1"/>
    <property type="molecule type" value="Genomic_DNA"/>
</dbReference>
<accession>A0A9D4NRD6</accession>
<dbReference type="PROSITE" id="PS00893">
    <property type="entry name" value="NUDIX_BOX"/>
    <property type="match status" value="1"/>
</dbReference>
<comment type="caution">
    <text evidence="14">The sequence shown here is derived from an EMBL/GenBank/DDBJ whole genome shotgun (WGS) entry which is preliminary data.</text>
</comment>
<dbReference type="InterPro" id="IPR020084">
    <property type="entry name" value="NUDIX_hydrolase_CS"/>
</dbReference>
<dbReference type="InterPro" id="IPR040618">
    <property type="entry name" value="Pre-Nudix"/>
</dbReference>
<evidence type="ECO:0000256" key="7">
    <source>
        <dbReference type="ARBA" id="ARBA00023128"/>
    </source>
</evidence>
<dbReference type="CDD" id="cd04670">
    <property type="entry name" value="NUDIX_ASFGF2_Nudt6"/>
    <property type="match status" value="1"/>
</dbReference>
<evidence type="ECO:0000256" key="1">
    <source>
        <dbReference type="ARBA" id="ARBA00004123"/>
    </source>
</evidence>
<name>A0A9D4NRD6_DERFA</name>
<evidence type="ECO:0000256" key="4">
    <source>
        <dbReference type="ARBA" id="ARBA00005582"/>
    </source>
</evidence>
<comment type="function">
    <text evidence="9">May contribute to the regulation of cell proliferation.</text>
</comment>
<feature type="compositionally biased region" description="Pro residues" evidence="12">
    <location>
        <begin position="286"/>
        <end position="327"/>
    </location>
</feature>
<dbReference type="PRINTS" id="PR00502">
    <property type="entry name" value="NUDIXFAMILY"/>
</dbReference>
<dbReference type="PRINTS" id="PR01356">
    <property type="entry name" value="GFGPROTEIN"/>
</dbReference>
<proteinExistence type="inferred from homology"/>
<evidence type="ECO:0000256" key="5">
    <source>
        <dbReference type="ARBA" id="ARBA00022490"/>
    </source>
</evidence>
<dbReference type="GO" id="GO:0047631">
    <property type="term" value="F:ADP-ribose diphosphatase activity"/>
    <property type="evidence" value="ECO:0007669"/>
    <property type="project" value="TreeGrafter"/>
</dbReference>
<dbReference type="PROSITE" id="PS51462">
    <property type="entry name" value="NUDIX"/>
    <property type="match status" value="1"/>
</dbReference>
<dbReference type="GO" id="GO:0035529">
    <property type="term" value="F:NADH pyrophosphatase activity"/>
    <property type="evidence" value="ECO:0007669"/>
    <property type="project" value="TreeGrafter"/>
</dbReference>
<dbReference type="InterPro" id="IPR020476">
    <property type="entry name" value="Nudix_hydrolase"/>
</dbReference>
<feature type="compositionally biased region" description="Low complexity" evidence="12">
    <location>
        <begin position="276"/>
        <end position="285"/>
    </location>
</feature>
<dbReference type="FunFam" id="3.90.79.10:FF:000027">
    <property type="entry name" value="nucleoside diphosphate-linked moiety X motif 6"/>
    <property type="match status" value="1"/>
</dbReference>
<reference evidence="14" key="1">
    <citation type="submission" date="2020-06" db="EMBL/GenBank/DDBJ databases">
        <authorList>
            <person name="Ji K."/>
            <person name="Li J."/>
        </authorList>
    </citation>
    <scope>NUCLEOTIDE SEQUENCE</scope>
    <source>
        <strain evidence="14">JKM2019</strain>
        <tissue evidence="14">Whole body</tissue>
    </source>
</reference>
<dbReference type="SUPFAM" id="SSF55811">
    <property type="entry name" value="Nudix"/>
    <property type="match status" value="1"/>
</dbReference>
<evidence type="ECO:0000256" key="10">
    <source>
        <dbReference type="ARBA" id="ARBA00068898"/>
    </source>
</evidence>
<dbReference type="PANTHER" id="PTHR13994:SF46">
    <property type="entry name" value="NUCLEOSIDE DIPHOSPHATE-LINKED MOIETY X MOTIF 6"/>
    <property type="match status" value="1"/>
</dbReference>
<organism evidence="14">
    <name type="scientific">Dermatophagoides farinae</name>
    <name type="common">American house dust mite</name>
    <dbReference type="NCBI Taxonomy" id="6954"/>
    <lineage>
        <taxon>Eukaryota</taxon>
        <taxon>Metazoa</taxon>
        <taxon>Ecdysozoa</taxon>
        <taxon>Arthropoda</taxon>
        <taxon>Chelicerata</taxon>
        <taxon>Arachnida</taxon>
        <taxon>Acari</taxon>
        <taxon>Acariformes</taxon>
        <taxon>Sarcoptiformes</taxon>
        <taxon>Astigmata</taxon>
        <taxon>Psoroptidia</taxon>
        <taxon>Analgoidea</taxon>
        <taxon>Pyroglyphidae</taxon>
        <taxon>Dermatophagoidinae</taxon>
        <taxon>Dermatophagoides</taxon>
    </lineage>
</organism>
<reference evidence="14" key="2">
    <citation type="journal article" date="2021" name="World Allergy Organ. J.">
        <title>Chromosome-level assembly of Dermatophagoides farinae genome and transcriptome reveals two novel allergens Der f 37 and Der f 39.</title>
        <authorList>
            <person name="Chen J."/>
            <person name="Cai Z."/>
            <person name="Fan D."/>
            <person name="Hu J."/>
            <person name="Hou Y."/>
            <person name="He Y."/>
            <person name="Zhang Z."/>
            <person name="Zhao Z."/>
            <person name="Gao P."/>
            <person name="Hu W."/>
            <person name="Sun J."/>
            <person name="Li J."/>
            <person name="Ji K."/>
        </authorList>
    </citation>
    <scope>NUCLEOTIDE SEQUENCE</scope>
    <source>
        <strain evidence="14">JKM2019</strain>
    </source>
</reference>
<dbReference type="GO" id="GO:0051287">
    <property type="term" value="F:NAD binding"/>
    <property type="evidence" value="ECO:0007669"/>
    <property type="project" value="TreeGrafter"/>
</dbReference>
<evidence type="ECO:0000256" key="2">
    <source>
        <dbReference type="ARBA" id="ARBA00004173"/>
    </source>
</evidence>
<dbReference type="Pfam" id="PF00293">
    <property type="entry name" value="NUDIX"/>
    <property type="match status" value="1"/>
</dbReference>
<dbReference type="InterPro" id="IPR015797">
    <property type="entry name" value="NUDIX_hydrolase-like_dom_sf"/>
</dbReference>
<dbReference type="GO" id="GO:0005634">
    <property type="term" value="C:nucleus"/>
    <property type="evidence" value="ECO:0007669"/>
    <property type="project" value="UniProtKB-SubCell"/>
</dbReference>
<feature type="domain" description="Nudix hydrolase" evidence="13">
    <location>
        <begin position="106"/>
        <end position="236"/>
    </location>
</feature>
<keyword evidence="5" id="KW-0963">Cytoplasm</keyword>
<feature type="region of interest" description="Disordered" evidence="12">
    <location>
        <begin position="270"/>
        <end position="327"/>
    </location>
</feature>
<keyword evidence="8" id="KW-0539">Nucleus</keyword>
<evidence type="ECO:0000313" key="14">
    <source>
        <dbReference type="EMBL" id="KAH7636814.1"/>
    </source>
</evidence>
<comment type="similarity">
    <text evidence="4 11">Belongs to the Nudix hydrolase family.</text>
</comment>
<dbReference type="PANTHER" id="PTHR13994">
    <property type="entry name" value="NUDIX HYDROLASE RELATED"/>
    <property type="match status" value="1"/>
</dbReference>
<dbReference type="InterPro" id="IPR003293">
    <property type="entry name" value="Nudix_hydrolase6-like"/>
</dbReference>
<dbReference type="InterPro" id="IPR000086">
    <property type="entry name" value="NUDIX_hydrolase_dom"/>
</dbReference>
<dbReference type="AlphaFoldDB" id="A0A9D4NRD6"/>
<evidence type="ECO:0000256" key="3">
    <source>
        <dbReference type="ARBA" id="ARBA00004496"/>
    </source>
</evidence>
<evidence type="ECO:0000256" key="9">
    <source>
        <dbReference type="ARBA" id="ARBA00057091"/>
    </source>
</evidence>
<dbReference type="Gene3D" id="3.90.79.10">
    <property type="entry name" value="Nucleoside Triphosphate Pyrophosphohydrolase"/>
    <property type="match status" value="1"/>
</dbReference>
<dbReference type="Pfam" id="PF18290">
    <property type="entry name" value="Nudix_hydro"/>
    <property type="match status" value="1"/>
</dbReference>
<keyword evidence="6 11" id="KW-0378">Hydrolase</keyword>
<comment type="subcellular location">
    <subcellularLocation>
        <location evidence="3">Cytoplasm</location>
    </subcellularLocation>
    <subcellularLocation>
        <location evidence="2">Mitochondrion</location>
    </subcellularLocation>
    <subcellularLocation>
        <location evidence="1">Nucleus</location>
    </subcellularLocation>
</comment>
<evidence type="ECO:0000256" key="8">
    <source>
        <dbReference type="ARBA" id="ARBA00023242"/>
    </source>
</evidence>
<dbReference type="Gene3D" id="3.40.630.30">
    <property type="match status" value="1"/>
</dbReference>
<dbReference type="Proteomes" id="UP000828236">
    <property type="component" value="Unassembled WGS sequence"/>
</dbReference>
<protein>
    <recommendedName>
        <fullName evidence="10">Nucleoside diphosphate-linked moiety X motif 6</fullName>
    </recommendedName>
</protein>
<keyword evidence="7" id="KW-0496">Mitochondrion</keyword>
<evidence type="ECO:0000256" key="12">
    <source>
        <dbReference type="SAM" id="MobiDB-lite"/>
    </source>
</evidence>
<evidence type="ECO:0000256" key="6">
    <source>
        <dbReference type="ARBA" id="ARBA00022801"/>
    </source>
</evidence>
<dbReference type="GO" id="GO:0005739">
    <property type="term" value="C:mitochondrion"/>
    <property type="evidence" value="ECO:0007669"/>
    <property type="project" value="UniProtKB-SubCell"/>
</dbReference>
<evidence type="ECO:0000259" key="13">
    <source>
        <dbReference type="PROSITE" id="PS51462"/>
    </source>
</evidence>
<evidence type="ECO:0000256" key="11">
    <source>
        <dbReference type="RuleBase" id="RU003476"/>
    </source>
</evidence>
<gene>
    <name evidence="14" type="ORF">HUG17_7020</name>
</gene>